<dbReference type="PANTHER" id="PTHR43400">
    <property type="entry name" value="FUMARATE REDUCTASE"/>
    <property type="match status" value="1"/>
</dbReference>
<sequence>MLSSWLLNSVRRSHTQSFQIPTNLAKSLYSIHYASTAKTQSGSPAFDHTTDVLVVGSGAAGLTAALRSRFRGLDTLVIEKSDKFGGTSSYSGSSVWIPNNHLQPQHGIVDSLEAGATYIDALVKDAGPASSPERRAAYLQQSPQMAKFLEEQGFRWIIDAPYPDYHSLEPGACTSSRSITAARFDLNELRPELRKLLRTPADWQPVMSSVEARNLFRMGSSLGTFAKAVRVAVFRTLWDMVRGRKPSVMGVSLIAQLLNLNVRAGSQLWLDSGLADLITNNAGEVLGATVQKDGRSIRIRAQRGVMLAAGGFARNPTMRKQYLRQPTNETWSVTAQADTGDAITAGINIGAEVALMQYGWWMPCLFDNGKPAMDVYARSFPHSIIVDQSGRRYFNESKCYVDSGNEMLSRNSDSPAIHSWLIIDSRHRKKYMLGRLLPGITPKSAINSGFLHKAASLSDLATQIGVNEDQLKQTVKRFNGFAESGVDKDFRRGENPYDNVFSDPKYKPNPNLGTIAKPPYYAVKIYPGDIGTKGGLLTDEYGRVVNKEGNFIKGLYAAGNTTASVFGSKYPGPGGTLGPAMTFGYIAAEQM</sequence>
<dbReference type="InterPro" id="IPR050315">
    <property type="entry name" value="FAD-oxidoreductase_2"/>
</dbReference>
<dbReference type="HOGENOM" id="CLU_011398_4_2_1"/>
<dbReference type="GO" id="GO:0016491">
    <property type="term" value="F:oxidoreductase activity"/>
    <property type="evidence" value="ECO:0007669"/>
    <property type="project" value="UniProtKB-KW"/>
</dbReference>
<dbReference type="InterPro" id="IPR027477">
    <property type="entry name" value="Succ_DH/fumarate_Rdtase_cat_sf"/>
</dbReference>
<evidence type="ECO:0000313" key="7">
    <source>
        <dbReference type="EMBL" id="EWZ28346.1"/>
    </source>
</evidence>
<evidence type="ECO:0000256" key="4">
    <source>
        <dbReference type="ARBA" id="ARBA00023002"/>
    </source>
</evidence>
<keyword evidence="2" id="KW-0285">Flavoprotein</keyword>
<name>W9J926_FUSOX</name>
<proteinExistence type="inferred from homology"/>
<accession>W9J926</accession>
<reference evidence="7" key="1">
    <citation type="submission" date="2011-06" db="EMBL/GenBank/DDBJ databases">
        <title>The Genome Sequence of Fusarium oxysporum Fo47.</title>
        <authorList>
            <consortium name="The Broad Institute Genome Sequencing Platform"/>
            <person name="Ma L.-J."/>
            <person name="Gale L.R."/>
            <person name="Schwartz D.C."/>
            <person name="Zhou S."/>
            <person name="Corby-Kistler H."/>
            <person name="Young S.K."/>
            <person name="Zeng Q."/>
            <person name="Gargeya S."/>
            <person name="Fitzgerald M."/>
            <person name="Haas B."/>
            <person name="Abouelleil A."/>
            <person name="Alvarado L."/>
            <person name="Arachchi H.M."/>
            <person name="Berlin A."/>
            <person name="Brown A."/>
            <person name="Chapman S.B."/>
            <person name="Chen Z."/>
            <person name="Dunbar C."/>
            <person name="Freedman E."/>
            <person name="Gearin G."/>
            <person name="Gellesch M."/>
            <person name="Goldberg J."/>
            <person name="Griggs A."/>
            <person name="Gujja S."/>
            <person name="Heiman D."/>
            <person name="Howarth C."/>
            <person name="Larson L."/>
            <person name="Lui A."/>
            <person name="MacDonald P.J.P."/>
            <person name="Mehta T."/>
            <person name="Montmayeur A."/>
            <person name="Murphy C."/>
            <person name="Neiman D."/>
            <person name="Pearson M."/>
            <person name="Priest M."/>
            <person name="Roberts A."/>
            <person name="Saif S."/>
            <person name="Shea T."/>
            <person name="Shenoy N."/>
            <person name="Sisk P."/>
            <person name="Stolte C."/>
            <person name="Sykes S."/>
            <person name="Wortman J."/>
            <person name="Nusbaum C."/>
            <person name="Birren B."/>
        </authorList>
    </citation>
    <scope>NUCLEOTIDE SEQUENCE [LARGE SCALE GENOMIC DNA]</scope>
    <source>
        <strain evidence="7">Fo47</strain>
    </source>
</reference>
<dbReference type="PANTHER" id="PTHR43400:SF10">
    <property type="entry name" value="3-OXOSTEROID 1-DEHYDROGENASE"/>
    <property type="match status" value="1"/>
</dbReference>
<keyword evidence="3" id="KW-0274">FAD</keyword>
<comment type="cofactor">
    <cofactor evidence="1">
        <name>FAD</name>
        <dbReference type="ChEBI" id="CHEBI:57692"/>
    </cofactor>
</comment>
<organism evidence="7">
    <name type="scientific">Fusarium oxysporum Fo47</name>
    <dbReference type="NCBI Taxonomy" id="660027"/>
    <lineage>
        <taxon>Eukaryota</taxon>
        <taxon>Fungi</taxon>
        <taxon>Dikarya</taxon>
        <taxon>Ascomycota</taxon>
        <taxon>Pezizomycotina</taxon>
        <taxon>Sordariomycetes</taxon>
        <taxon>Hypocreomycetidae</taxon>
        <taxon>Hypocreales</taxon>
        <taxon>Nectriaceae</taxon>
        <taxon>Fusarium</taxon>
        <taxon>Fusarium oxysporum species complex</taxon>
    </lineage>
</organism>
<dbReference type="Pfam" id="PF00890">
    <property type="entry name" value="FAD_binding_2"/>
    <property type="match status" value="1"/>
</dbReference>
<protein>
    <recommendedName>
        <fullName evidence="6">FAD-dependent oxidoreductase 2 FAD-binding domain-containing protein</fullName>
    </recommendedName>
</protein>
<dbReference type="AlphaFoldDB" id="W9J926"/>
<dbReference type="Gene3D" id="3.90.700.10">
    <property type="entry name" value="Succinate dehydrogenase/fumarate reductase flavoprotein, catalytic domain"/>
    <property type="match status" value="1"/>
</dbReference>
<dbReference type="GO" id="GO:0008202">
    <property type="term" value="P:steroid metabolic process"/>
    <property type="evidence" value="ECO:0007669"/>
    <property type="project" value="UniProtKB-ARBA"/>
</dbReference>
<evidence type="ECO:0000256" key="1">
    <source>
        <dbReference type="ARBA" id="ARBA00001974"/>
    </source>
</evidence>
<dbReference type="EMBL" id="JH717927">
    <property type="protein sequence ID" value="EWZ28346.1"/>
    <property type="molecule type" value="Genomic_DNA"/>
</dbReference>
<evidence type="ECO:0000256" key="2">
    <source>
        <dbReference type="ARBA" id="ARBA00022630"/>
    </source>
</evidence>
<keyword evidence="4" id="KW-0560">Oxidoreductase</keyword>
<comment type="similarity">
    <text evidence="5">Belongs to the FAD-dependent oxidoreductase 2 family. 3-oxosteroid dehydrogenase subfamily.</text>
</comment>
<gene>
    <name evidence="7" type="ORF">FOZG_17986</name>
</gene>
<evidence type="ECO:0000256" key="3">
    <source>
        <dbReference type="ARBA" id="ARBA00022827"/>
    </source>
</evidence>
<evidence type="ECO:0000256" key="5">
    <source>
        <dbReference type="ARBA" id="ARBA00061147"/>
    </source>
</evidence>
<dbReference type="InterPro" id="IPR036188">
    <property type="entry name" value="FAD/NAD-bd_sf"/>
</dbReference>
<feature type="domain" description="FAD-dependent oxidoreductase 2 FAD-binding" evidence="6">
    <location>
        <begin position="51"/>
        <end position="577"/>
    </location>
</feature>
<dbReference type="FunFam" id="3.50.50.60:FF:000208">
    <property type="entry name" value="3-ketosteroid dehydrogenase"/>
    <property type="match status" value="1"/>
</dbReference>
<dbReference type="SUPFAM" id="SSF51905">
    <property type="entry name" value="FAD/NAD(P)-binding domain"/>
    <property type="match status" value="1"/>
</dbReference>
<evidence type="ECO:0000259" key="6">
    <source>
        <dbReference type="Pfam" id="PF00890"/>
    </source>
</evidence>
<dbReference type="InterPro" id="IPR003953">
    <property type="entry name" value="FAD-dep_OxRdtase_2_FAD-bd"/>
</dbReference>
<dbReference type="SUPFAM" id="SSF56425">
    <property type="entry name" value="Succinate dehydrogenase/fumarate reductase flavoprotein, catalytic domain"/>
    <property type="match status" value="1"/>
</dbReference>
<dbReference type="VEuPathDB" id="FungiDB:FOZG_17986"/>
<dbReference type="Gene3D" id="3.50.50.60">
    <property type="entry name" value="FAD/NAD(P)-binding domain"/>
    <property type="match status" value="2"/>
</dbReference>
<dbReference type="Proteomes" id="UP000030766">
    <property type="component" value="Unassembled WGS sequence"/>
</dbReference>
<reference evidence="7" key="2">
    <citation type="submission" date="2012-06" db="EMBL/GenBank/DDBJ databases">
        <title>Annotation of the Genome Sequence of Fusarium oxysporum Fo47.</title>
        <authorList>
            <consortium name="The Broad Institute Genomics Platform"/>
            <person name="Ma L.-J."/>
            <person name="Corby-Kistler H."/>
            <person name="Broz K."/>
            <person name="Gale L.R."/>
            <person name="Jonkers W."/>
            <person name="O'Donnell K."/>
            <person name="Ploetz R."/>
            <person name="Steinberg C."/>
            <person name="Schwartz D.C."/>
            <person name="VanEtten H."/>
            <person name="Zhou S."/>
            <person name="Young S.K."/>
            <person name="Zeng Q."/>
            <person name="Gargeya S."/>
            <person name="Fitzgerald M."/>
            <person name="Abouelleil A."/>
            <person name="Alvarado L."/>
            <person name="Chapman S.B."/>
            <person name="Gainer-Dewar J."/>
            <person name="Goldberg J."/>
            <person name="Griggs A."/>
            <person name="Gujja S."/>
            <person name="Hansen M."/>
            <person name="Howarth C."/>
            <person name="Imamovic A."/>
            <person name="Ireland A."/>
            <person name="Larimer J."/>
            <person name="McCowan C."/>
            <person name="Murphy C."/>
            <person name="Pearson M."/>
            <person name="Poon T.W."/>
            <person name="Priest M."/>
            <person name="Roberts A."/>
            <person name="Saif S."/>
            <person name="Shea T."/>
            <person name="Sykes S."/>
            <person name="Wortman J."/>
            <person name="Nusbaum C."/>
            <person name="Birren B."/>
        </authorList>
    </citation>
    <scope>NUCLEOTIDE SEQUENCE</scope>
    <source>
        <strain evidence="7">Fo47</strain>
    </source>
</reference>